<reference evidence="2" key="1">
    <citation type="journal article" date="2019" name="Sci. Rep.">
        <title>Draft genome of Tanacetum cinerariifolium, the natural source of mosquito coil.</title>
        <authorList>
            <person name="Yamashiro T."/>
            <person name="Shiraishi A."/>
            <person name="Satake H."/>
            <person name="Nakayama K."/>
        </authorList>
    </citation>
    <scope>NUCLEOTIDE SEQUENCE</scope>
</reference>
<accession>A0A699GQ89</accession>
<evidence type="ECO:0000256" key="1">
    <source>
        <dbReference type="SAM" id="Coils"/>
    </source>
</evidence>
<sequence length="205" mass="24080">MRLGYTDPCPLGQAIRCNPKLYDAEVLSLRYVKPYVHDTKEILNDAEESQVKMKERQFQVNYENINKESDVPSKKMTNESKLLKLFVNSNNEIKKLGNFNIDRNMDKHITVFHDDREITEEVYKMFESMESKVDRTSKKNEFLQNKIDQLLEANIANDVRNLVMQSYVDIINNDETERFLKESKDGELFCNDAVQVKEKLSKQNV</sequence>
<comment type="caution">
    <text evidence="2">The sequence shown here is derived from an EMBL/GenBank/DDBJ whole genome shotgun (WGS) entry which is preliminary data.</text>
</comment>
<gene>
    <name evidence="2" type="ORF">Tci_023514</name>
</gene>
<dbReference type="EMBL" id="BKCJ010002882">
    <property type="protein sequence ID" value="GEU51536.1"/>
    <property type="molecule type" value="Genomic_DNA"/>
</dbReference>
<feature type="coiled-coil region" evidence="1">
    <location>
        <begin position="126"/>
        <end position="153"/>
    </location>
</feature>
<name>A0A699GQ89_TANCI</name>
<dbReference type="AlphaFoldDB" id="A0A699GQ89"/>
<proteinExistence type="predicted"/>
<keyword evidence="1" id="KW-0175">Coiled coil</keyword>
<evidence type="ECO:0000313" key="2">
    <source>
        <dbReference type="EMBL" id="GEU51536.1"/>
    </source>
</evidence>
<protein>
    <submittedName>
        <fullName evidence="2">Uncharacterized protein</fullName>
    </submittedName>
</protein>
<organism evidence="2">
    <name type="scientific">Tanacetum cinerariifolium</name>
    <name type="common">Dalmatian daisy</name>
    <name type="synonym">Chrysanthemum cinerariifolium</name>
    <dbReference type="NCBI Taxonomy" id="118510"/>
    <lineage>
        <taxon>Eukaryota</taxon>
        <taxon>Viridiplantae</taxon>
        <taxon>Streptophyta</taxon>
        <taxon>Embryophyta</taxon>
        <taxon>Tracheophyta</taxon>
        <taxon>Spermatophyta</taxon>
        <taxon>Magnoliopsida</taxon>
        <taxon>eudicotyledons</taxon>
        <taxon>Gunneridae</taxon>
        <taxon>Pentapetalae</taxon>
        <taxon>asterids</taxon>
        <taxon>campanulids</taxon>
        <taxon>Asterales</taxon>
        <taxon>Asteraceae</taxon>
        <taxon>Asteroideae</taxon>
        <taxon>Anthemideae</taxon>
        <taxon>Anthemidinae</taxon>
        <taxon>Tanacetum</taxon>
    </lineage>
</organism>